<keyword evidence="3" id="KW-1185">Reference proteome</keyword>
<keyword evidence="1" id="KW-0812">Transmembrane</keyword>
<evidence type="ECO:0000313" key="3">
    <source>
        <dbReference type="Proteomes" id="UP000696294"/>
    </source>
</evidence>
<proteinExistence type="predicted"/>
<feature type="transmembrane region" description="Helical" evidence="1">
    <location>
        <begin position="193"/>
        <end position="213"/>
    </location>
</feature>
<keyword evidence="1" id="KW-1133">Transmembrane helix</keyword>
<dbReference type="Proteomes" id="UP000696294">
    <property type="component" value="Unassembled WGS sequence"/>
</dbReference>
<sequence>MADVSPSPAGDGLSAGRIPAGRIPADRLPADRLSAGRVLGFLAHRWPTLAGLAAMALSVADEQDGRGQALIVFLAALIYLGTALVGRPGAVWILFGAAVVGVTVVRVLGGELWTMLVAGAVTVVVLALVSDLPRRPRLAAVQIPLMLVLGAAALVALSLDPVLGTCLVAAALIGHAVQDVIVWRANQVVTRSLAEFCAVLDFTLGIAIIVLLFV</sequence>
<dbReference type="EMBL" id="JAATEP010000055">
    <property type="protein sequence ID" value="NJP96859.1"/>
    <property type="molecule type" value="Genomic_DNA"/>
</dbReference>
<evidence type="ECO:0000256" key="1">
    <source>
        <dbReference type="SAM" id="Phobius"/>
    </source>
</evidence>
<protein>
    <submittedName>
        <fullName evidence="2">Uncharacterized protein</fullName>
    </submittedName>
</protein>
<dbReference type="RefSeq" id="WP_168018383.1">
    <property type="nucleotide sequence ID" value="NZ_JAATEP010000055.1"/>
</dbReference>
<feature type="transmembrane region" description="Helical" evidence="1">
    <location>
        <begin position="67"/>
        <end position="85"/>
    </location>
</feature>
<feature type="transmembrane region" description="Helical" evidence="1">
    <location>
        <begin position="92"/>
        <end position="109"/>
    </location>
</feature>
<gene>
    <name evidence="2" type="ORF">HCN51_46815</name>
</gene>
<name>A0ABX1BM40_9ACTN</name>
<feature type="transmembrane region" description="Helical" evidence="1">
    <location>
        <begin position="145"/>
        <end position="173"/>
    </location>
</feature>
<comment type="caution">
    <text evidence="2">The sequence shown here is derived from an EMBL/GenBank/DDBJ whole genome shotgun (WGS) entry which is preliminary data.</text>
</comment>
<accession>A0ABX1BM40</accession>
<reference evidence="2 3" key="1">
    <citation type="submission" date="2020-03" db="EMBL/GenBank/DDBJ databases">
        <title>WGS of actinomycetes isolated from Thailand.</title>
        <authorList>
            <person name="Thawai C."/>
        </authorList>
    </citation>
    <scope>NUCLEOTIDE SEQUENCE [LARGE SCALE GENOMIC DNA]</scope>
    <source>
        <strain evidence="2 3">FMUSA5-5</strain>
    </source>
</reference>
<evidence type="ECO:0000313" key="2">
    <source>
        <dbReference type="EMBL" id="NJP96859.1"/>
    </source>
</evidence>
<organism evidence="2 3">
    <name type="scientific">Nonomuraea composti</name>
    <dbReference type="NCBI Taxonomy" id="2720023"/>
    <lineage>
        <taxon>Bacteria</taxon>
        <taxon>Bacillati</taxon>
        <taxon>Actinomycetota</taxon>
        <taxon>Actinomycetes</taxon>
        <taxon>Streptosporangiales</taxon>
        <taxon>Streptosporangiaceae</taxon>
        <taxon>Nonomuraea</taxon>
    </lineage>
</organism>
<feature type="transmembrane region" description="Helical" evidence="1">
    <location>
        <begin position="115"/>
        <end position="133"/>
    </location>
</feature>
<keyword evidence="1" id="KW-0472">Membrane</keyword>